<feature type="domain" description="DUF218" evidence="2">
    <location>
        <begin position="80"/>
        <end position="246"/>
    </location>
</feature>
<reference evidence="3 4" key="1">
    <citation type="submission" date="2020-08" db="EMBL/GenBank/DDBJ databases">
        <title>Genomic Encyclopedia of Type Strains, Phase IV (KMG-IV): sequencing the most valuable type-strain genomes for metagenomic binning, comparative biology and taxonomic classification.</title>
        <authorList>
            <person name="Goeker M."/>
        </authorList>
    </citation>
    <scope>NUCLEOTIDE SEQUENCE [LARGE SCALE GENOMIC DNA]</scope>
    <source>
        <strain evidence="3 4">DSM 29514</strain>
    </source>
</reference>
<dbReference type="EMBL" id="JACIEC010000001">
    <property type="protein sequence ID" value="MBB4143709.1"/>
    <property type="molecule type" value="Genomic_DNA"/>
</dbReference>
<dbReference type="PANTHER" id="PTHR30336:SF4">
    <property type="entry name" value="ENVELOPE BIOGENESIS FACTOR ELYC"/>
    <property type="match status" value="1"/>
</dbReference>
<sequence length="257" mass="28227">MFYLSKIVWLVAQPLSLVFLAILLALLLSLAGWRKSGFLFSSLAALLLFVTLYTTTGNVLLQRLENKALRPQPDPASVSCIIMLGGAIENDVMDARGGIEFNAAADRYTQTVRLALKYPQASLIISGGDGSFSGRYEGEAEATERFFTDLGINADRLIKENTSRNTFENSANTRELLERHGLTDCLLVTSAFHMPRATALFAKMGIGVIPYPVDYRTTGRTEIGFDFTQPSLNAQNMATAVREWLAIVAYRLSGRTG</sequence>
<evidence type="ECO:0000313" key="3">
    <source>
        <dbReference type="EMBL" id="MBB4143709.1"/>
    </source>
</evidence>
<dbReference type="InterPro" id="IPR003848">
    <property type="entry name" value="DUF218"/>
</dbReference>
<keyword evidence="1" id="KW-1133">Transmembrane helix</keyword>
<dbReference type="PANTHER" id="PTHR30336">
    <property type="entry name" value="INNER MEMBRANE PROTEIN, PROBABLE PERMEASE"/>
    <property type="match status" value="1"/>
</dbReference>
<keyword evidence="1" id="KW-0472">Membrane</keyword>
<name>A0A7W6LFZ3_9HYPH</name>
<dbReference type="GO" id="GO:0043164">
    <property type="term" value="P:Gram-negative-bacterium-type cell wall biogenesis"/>
    <property type="evidence" value="ECO:0007669"/>
    <property type="project" value="TreeGrafter"/>
</dbReference>
<evidence type="ECO:0000313" key="4">
    <source>
        <dbReference type="Proteomes" id="UP000519897"/>
    </source>
</evidence>
<organism evidence="3 4">
    <name type="scientific">Rhizobium rhizoryzae</name>
    <dbReference type="NCBI Taxonomy" id="451876"/>
    <lineage>
        <taxon>Bacteria</taxon>
        <taxon>Pseudomonadati</taxon>
        <taxon>Pseudomonadota</taxon>
        <taxon>Alphaproteobacteria</taxon>
        <taxon>Hyphomicrobiales</taxon>
        <taxon>Rhizobiaceae</taxon>
        <taxon>Rhizobium/Agrobacterium group</taxon>
        <taxon>Rhizobium</taxon>
    </lineage>
</organism>
<feature type="transmembrane region" description="Helical" evidence="1">
    <location>
        <begin position="7"/>
        <end position="32"/>
    </location>
</feature>
<dbReference type="Pfam" id="PF02698">
    <property type="entry name" value="DUF218"/>
    <property type="match status" value="1"/>
</dbReference>
<feature type="transmembrane region" description="Helical" evidence="1">
    <location>
        <begin position="38"/>
        <end position="61"/>
    </location>
</feature>
<dbReference type="GO" id="GO:0000270">
    <property type="term" value="P:peptidoglycan metabolic process"/>
    <property type="evidence" value="ECO:0007669"/>
    <property type="project" value="TreeGrafter"/>
</dbReference>
<dbReference type="InterPro" id="IPR014729">
    <property type="entry name" value="Rossmann-like_a/b/a_fold"/>
</dbReference>
<evidence type="ECO:0000259" key="2">
    <source>
        <dbReference type="Pfam" id="PF02698"/>
    </source>
</evidence>
<proteinExistence type="predicted"/>
<dbReference type="AlphaFoldDB" id="A0A7W6LFZ3"/>
<dbReference type="GO" id="GO:0005886">
    <property type="term" value="C:plasma membrane"/>
    <property type="evidence" value="ECO:0007669"/>
    <property type="project" value="TreeGrafter"/>
</dbReference>
<dbReference type="Proteomes" id="UP000519897">
    <property type="component" value="Unassembled WGS sequence"/>
</dbReference>
<comment type="caution">
    <text evidence="3">The sequence shown here is derived from an EMBL/GenBank/DDBJ whole genome shotgun (WGS) entry which is preliminary data.</text>
</comment>
<dbReference type="InterPro" id="IPR051599">
    <property type="entry name" value="Cell_Envelope_Assoc"/>
</dbReference>
<dbReference type="Gene3D" id="3.40.50.620">
    <property type="entry name" value="HUPs"/>
    <property type="match status" value="1"/>
</dbReference>
<protein>
    <submittedName>
        <fullName evidence="3">Uncharacterized SAM-binding protein YcdF (DUF218 family)</fullName>
    </submittedName>
</protein>
<gene>
    <name evidence="3" type="ORF">GGQ72_002208</name>
</gene>
<accession>A0A7W6LFZ3</accession>
<dbReference type="CDD" id="cd06259">
    <property type="entry name" value="YdcF-like"/>
    <property type="match status" value="1"/>
</dbReference>
<evidence type="ECO:0000256" key="1">
    <source>
        <dbReference type="SAM" id="Phobius"/>
    </source>
</evidence>
<dbReference type="RefSeq" id="WP_165133581.1">
    <property type="nucleotide sequence ID" value="NZ_CP049250.1"/>
</dbReference>
<keyword evidence="4" id="KW-1185">Reference proteome</keyword>
<keyword evidence="1" id="KW-0812">Transmembrane</keyword>